<feature type="compositionally biased region" description="Low complexity" evidence="2">
    <location>
        <begin position="500"/>
        <end position="535"/>
    </location>
</feature>
<feature type="region of interest" description="Disordered" evidence="2">
    <location>
        <begin position="314"/>
        <end position="339"/>
    </location>
</feature>
<proteinExistence type="predicted"/>
<evidence type="ECO:0000256" key="2">
    <source>
        <dbReference type="SAM" id="MobiDB-lite"/>
    </source>
</evidence>
<keyword evidence="1" id="KW-0175">Coiled coil</keyword>
<feature type="compositionally biased region" description="Polar residues" evidence="2">
    <location>
        <begin position="91"/>
        <end position="100"/>
    </location>
</feature>
<dbReference type="AlphaFoldDB" id="A0AAD5V109"/>
<evidence type="ECO:0000256" key="1">
    <source>
        <dbReference type="SAM" id="Coils"/>
    </source>
</evidence>
<feature type="region of interest" description="Disordered" evidence="2">
    <location>
        <begin position="1"/>
        <end position="37"/>
    </location>
</feature>
<keyword evidence="5" id="KW-1185">Reference proteome</keyword>
<dbReference type="PANTHER" id="PTHR34409:SF1">
    <property type="entry name" value="MYB-LIKE DOMAIN-CONTAINING PROTEIN"/>
    <property type="match status" value="1"/>
</dbReference>
<feature type="coiled-coil region" evidence="1">
    <location>
        <begin position="383"/>
        <end position="438"/>
    </location>
</feature>
<sequence>MDPKNQLNSTIPATPGAGSFPSLNNHSRSFSLQQSPSRIPALPKAYEFTGVTVPGAPKYPKTHTSSTAKQSVTMTAESLGHRALNVGPGSFSDQRGSKSAQPIFASQPRLSSSHSSNYSRMQAPSSIRKSNLVALATSTRGRSYGCTTYTPEEEEVLLHLVNDIQPLGQDGWRRIQEEFNAVMEMSGGSKREATALKAKFNRLWKAKPPTGDAEMPEVNRKAIQIMDSLEEAGGSLHLDDTTTVAHTFPKQAFAHPSGHRNTALRTRIISDDVIEILNSDSESDMDVKPIIISDDEDVKPILSSEDIKPLIAPSLLSTHPPLSQPRHLPQAKTSSKGTTTVVKSFKTLPAAADQSPKPPKPMDMIQQLMSSFGPEAQVQRTMVQSLEAARNSLDTELRECRTRLESANLSAIEAKNRADVLQRENDRLREVLAQKEKSLDSNTFSSLLKLGSLIHHPGSHTPPPPCNGLHPVMQATLLAHPSTPSTSIVSHPHADMTAPSSFDAESSPSSGSIPPAITDTSSSSPGSSKIAGPGPQTLENRSNRLIELALAAEKLEGPDSSKST</sequence>
<dbReference type="EMBL" id="JANAWD010000257">
    <property type="protein sequence ID" value="KAJ3482785.1"/>
    <property type="molecule type" value="Genomic_DNA"/>
</dbReference>
<dbReference type="InterPro" id="IPR049203">
    <property type="entry name" value="DUF6818"/>
</dbReference>
<feature type="domain" description="DUF6818" evidence="3">
    <location>
        <begin position="166"/>
        <end position="240"/>
    </location>
</feature>
<dbReference type="Proteomes" id="UP001212997">
    <property type="component" value="Unassembled WGS sequence"/>
</dbReference>
<protein>
    <recommendedName>
        <fullName evidence="3">DUF6818 domain-containing protein</fullName>
    </recommendedName>
</protein>
<feature type="compositionally biased region" description="Polar residues" evidence="2">
    <location>
        <begin position="1"/>
        <end position="12"/>
    </location>
</feature>
<evidence type="ECO:0000313" key="5">
    <source>
        <dbReference type="Proteomes" id="UP001212997"/>
    </source>
</evidence>
<feature type="compositionally biased region" description="Polar residues" evidence="2">
    <location>
        <begin position="21"/>
        <end position="37"/>
    </location>
</feature>
<comment type="caution">
    <text evidence="4">The sequence shown here is derived from an EMBL/GenBank/DDBJ whole genome shotgun (WGS) entry which is preliminary data.</text>
</comment>
<feature type="region of interest" description="Disordered" evidence="2">
    <location>
        <begin position="83"/>
        <end position="124"/>
    </location>
</feature>
<gene>
    <name evidence="4" type="ORF">NLI96_g6746</name>
</gene>
<dbReference type="Pfam" id="PF20681">
    <property type="entry name" value="DUF6818"/>
    <property type="match status" value="1"/>
</dbReference>
<accession>A0AAD5V109</accession>
<evidence type="ECO:0000259" key="3">
    <source>
        <dbReference type="Pfam" id="PF20681"/>
    </source>
</evidence>
<feature type="region of interest" description="Disordered" evidence="2">
    <location>
        <begin position="482"/>
        <end position="544"/>
    </location>
</feature>
<evidence type="ECO:0000313" key="4">
    <source>
        <dbReference type="EMBL" id="KAJ3482785.1"/>
    </source>
</evidence>
<organism evidence="4 5">
    <name type="scientific">Meripilus lineatus</name>
    <dbReference type="NCBI Taxonomy" id="2056292"/>
    <lineage>
        <taxon>Eukaryota</taxon>
        <taxon>Fungi</taxon>
        <taxon>Dikarya</taxon>
        <taxon>Basidiomycota</taxon>
        <taxon>Agaricomycotina</taxon>
        <taxon>Agaricomycetes</taxon>
        <taxon>Polyporales</taxon>
        <taxon>Meripilaceae</taxon>
        <taxon>Meripilus</taxon>
    </lineage>
</organism>
<name>A0AAD5V109_9APHY</name>
<dbReference type="PANTHER" id="PTHR34409">
    <property type="entry name" value="SET DOMAIN-CONTAINING PROTEIN"/>
    <property type="match status" value="1"/>
</dbReference>
<reference evidence="4" key="1">
    <citation type="submission" date="2022-07" db="EMBL/GenBank/DDBJ databases">
        <title>Genome Sequence of Physisporinus lineatus.</title>
        <authorList>
            <person name="Buettner E."/>
        </authorList>
    </citation>
    <scope>NUCLEOTIDE SEQUENCE</scope>
    <source>
        <strain evidence="4">VT162</strain>
    </source>
</reference>